<feature type="disulfide bond" evidence="4">
    <location>
        <begin position="63"/>
        <end position="90"/>
    </location>
</feature>
<keyword evidence="4" id="KW-0768">Sushi</keyword>
<evidence type="ECO:0000259" key="6">
    <source>
        <dbReference type="PROSITE" id="PS50835"/>
    </source>
</evidence>
<dbReference type="Gene3D" id="2.10.70.10">
    <property type="entry name" value="Complement Module, domain 1"/>
    <property type="match status" value="2"/>
</dbReference>
<dbReference type="InterPro" id="IPR035976">
    <property type="entry name" value="Sushi/SCR/CCP_sf"/>
</dbReference>
<keyword evidence="1" id="KW-0732">Signal</keyword>
<dbReference type="SMART" id="SM00409">
    <property type="entry name" value="IG"/>
    <property type="match status" value="2"/>
</dbReference>
<evidence type="ECO:0000313" key="9">
    <source>
        <dbReference type="Proteomes" id="UP000230750"/>
    </source>
</evidence>
<dbReference type="PANTHER" id="PTHR45656">
    <property type="entry name" value="PROTEIN CBR-CLEC-78"/>
    <property type="match status" value="1"/>
</dbReference>
<dbReference type="Pfam" id="PF00084">
    <property type="entry name" value="Sushi"/>
    <property type="match status" value="2"/>
</dbReference>
<organism evidence="8 9">
    <name type="scientific">Stichopus japonicus</name>
    <name type="common">Sea cucumber</name>
    <dbReference type="NCBI Taxonomy" id="307972"/>
    <lineage>
        <taxon>Eukaryota</taxon>
        <taxon>Metazoa</taxon>
        <taxon>Echinodermata</taxon>
        <taxon>Eleutherozoa</taxon>
        <taxon>Echinozoa</taxon>
        <taxon>Holothuroidea</taxon>
        <taxon>Aspidochirotacea</taxon>
        <taxon>Aspidochirotida</taxon>
        <taxon>Stichopodidae</taxon>
        <taxon>Apostichopus</taxon>
    </lineage>
</organism>
<feature type="domain" description="Ig-like" evidence="6">
    <location>
        <begin position="165"/>
        <end position="243"/>
    </location>
</feature>
<reference evidence="8 9" key="1">
    <citation type="journal article" date="2017" name="PLoS Biol.">
        <title>The sea cucumber genome provides insights into morphological evolution and visceral regeneration.</title>
        <authorList>
            <person name="Zhang X."/>
            <person name="Sun L."/>
            <person name="Yuan J."/>
            <person name="Sun Y."/>
            <person name="Gao Y."/>
            <person name="Zhang L."/>
            <person name="Li S."/>
            <person name="Dai H."/>
            <person name="Hamel J.F."/>
            <person name="Liu C."/>
            <person name="Yu Y."/>
            <person name="Liu S."/>
            <person name="Lin W."/>
            <person name="Guo K."/>
            <person name="Jin S."/>
            <person name="Xu P."/>
            <person name="Storey K.B."/>
            <person name="Huan P."/>
            <person name="Zhang T."/>
            <person name="Zhou Y."/>
            <person name="Zhang J."/>
            <person name="Lin C."/>
            <person name="Li X."/>
            <person name="Xing L."/>
            <person name="Huo D."/>
            <person name="Sun M."/>
            <person name="Wang L."/>
            <person name="Mercier A."/>
            <person name="Li F."/>
            <person name="Yang H."/>
            <person name="Xiang J."/>
        </authorList>
    </citation>
    <scope>NUCLEOTIDE SEQUENCE [LARGE SCALE GENOMIC DNA]</scope>
    <source>
        <strain evidence="8">Shaxun</strain>
        <tissue evidence="8">Muscle</tissue>
    </source>
</reference>
<evidence type="ECO:0000256" key="4">
    <source>
        <dbReference type="PROSITE-ProRule" id="PRU00302"/>
    </source>
</evidence>
<evidence type="ECO:0000256" key="3">
    <source>
        <dbReference type="ARBA" id="ARBA00023157"/>
    </source>
</evidence>
<dbReference type="InterPro" id="IPR051277">
    <property type="entry name" value="SEZ6_CSMD_C4BPB_Regulators"/>
</dbReference>
<dbReference type="Proteomes" id="UP000230750">
    <property type="component" value="Unassembled WGS sequence"/>
</dbReference>
<accession>A0A2G8K661</accession>
<evidence type="ECO:0000256" key="2">
    <source>
        <dbReference type="ARBA" id="ARBA00022737"/>
    </source>
</evidence>
<dbReference type="Gene3D" id="2.60.40.10">
    <property type="entry name" value="Immunoglobulins"/>
    <property type="match status" value="1"/>
</dbReference>
<name>A0A2G8K661_STIJA</name>
<dbReference type="AlphaFoldDB" id="A0A2G8K661"/>
<dbReference type="InterPro" id="IPR007110">
    <property type="entry name" value="Ig-like_dom"/>
</dbReference>
<comment type="caution">
    <text evidence="8">The sequence shown here is derived from an EMBL/GenBank/DDBJ whole genome shotgun (WGS) entry which is preliminary data.</text>
</comment>
<dbReference type="STRING" id="307972.A0A2G8K661"/>
<dbReference type="InterPro" id="IPR003599">
    <property type="entry name" value="Ig_sub"/>
</dbReference>
<dbReference type="EMBL" id="MRZV01000844">
    <property type="protein sequence ID" value="PIK43506.1"/>
    <property type="molecule type" value="Genomic_DNA"/>
</dbReference>
<dbReference type="OrthoDB" id="9935125at2759"/>
<evidence type="ECO:0000256" key="5">
    <source>
        <dbReference type="SAM" id="MobiDB-lite"/>
    </source>
</evidence>
<dbReference type="SMART" id="SM00032">
    <property type="entry name" value="CCP"/>
    <property type="match status" value="3"/>
</dbReference>
<keyword evidence="9" id="KW-1185">Reference proteome</keyword>
<sequence>MTPSHRGREKPPQVAQFHRQQHPSLEDRQDNEAWCQDLGQIRNGIRHPSDGNMLVGDFVNFECNEGYHISGTSTIGCRTNGTWSGPKPTCLIDNCEMHLPSVLHSVLIERTYETLENLTGVLTVSCNIGFERIGNEKMFCRDAIWTYTDNKQPACHRNSSVSIRDEITMRNLEHATVLVREGDEVDLSCTIDGSSSTTTFEKLGGGNNGTNLWIQNFTMEDVGQYACKTEAGNTVQILDVKILRRCSDISALENGYILHNADIADGIYHGDSVNFQCNDGYQLFGSHTCYCDRGQWLLETGQSICLPTQPIGNCKFRIGHTFYQEGKFEKGLRLRLPKMTKDYEGSYSCGTKLVQATVHVKMIIKNLAQWETTSPTGLPKQDSRLFEKIKILQTTQ</sequence>
<dbReference type="InterPro" id="IPR013783">
    <property type="entry name" value="Ig-like_fold"/>
</dbReference>
<evidence type="ECO:0000256" key="1">
    <source>
        <dbReference type="ARBA" id="ARBA00022729"/>
    </source>
</evidence>
<dbReference type="PANTHER" id="PTHR45656:SF4">
    <property type="entry name" value="PROTEIN CBR-CLEC-78"/>
    <property type="match status" value="1"/>
</dbReference>
<dbReference type="PROSITE" id="PS50835">
    <property type="entry name" value="IG_LIKE"/>
    <property type="match status" value="1"/>
</dbReference>
<dbReference type="CDD" id="cd00033">
    <property type="entry name" value="CCP"/>
    <property type="match status" value="2"/>
</dbReference>
<proteinExistence type="predicted"/>
<evidence type="ECO:0000313" key="8">
    <source>
        <dbReference type="EMBL" id="PIK43506.1"/>
    </source>
</evidence>
<protein>
    <submittedName>
        <fullName evidence="8">Complement factor H</fullName>
    </submittedName>
</protein>
<gene>
    <name evidence="8" type="ORF">BSL78_19633</name>
</gene>
<evidence type="ECO:0000259" key="7">
    <source>
        <dbReference type="PROSITE" id="PS50923"/>
    </source>
</evidence>
<dbReference type="InterPro" id="IPR036179">
    <property type="entry name" value="Ig-like_dom_sf"/>
</dbReference>
<feature type="region of interest" description="Disordered" evidence="5">
    <location>
        <begin position="1"/>
        <end position="29"/>
    </location>
</feature>
<dbReference type="SUPFAM" id="SSF57535">
    <property type="entry name" value="Complement control module/SCR domain"/>
    <property type="match status" value="2"/>
</dbReference>
<keyword evidence="2" id="KW-0677">Repeat</keyword>
<feature type="domain" description="Sushi" evidence="7">
    <location>
        <begin position="244"/>
        <end position="307"/>
    </location>
</feature>
<comment type="caution">
    <text evidence="4">Lacks conserved residue(s) required for the propagation of feature annotation.</text>
</comment>
<dbReference type="PROSITE" id="PS50923">
    <property type="entry name" value="SUSHI"/>
    <property type="match status" value="2"/>
</dbReference>
<dbReference type="SUPFAM" id="SSF48726">
    <property type="entry name" value="Immunoglobulin"/>
    <property type="match status" value="1"/>
</dbReference>
<keyword evidence="3 4" id="KW-1015">Disulfide bond</keyword>
<feature type="domain" description="Sushi" evidence="7">
    <location>
        <begin position="33"/>
        <end position="92"/>
    </location>
</feature>
<dbReference type="InterPro" id="IPR000436">
    <property type="entry name" value="Sushi_SCR_CCP_dom"/>
</dbReference>